<keyword evidence="1" id="KW-0472">Membrane</keyword>
<feature type="transmembrane region" description="Helical" evidence="1">
    <location>
        <begin position="358"/>
        <end position="375"/>
    </location>
</feature>
<feature type="transmembrane region" description="Helical" evidence="1">
    <location>
        <begin position="46"/>
        <end position="67"/>
    </location>
</feature>
<reference evidence="2" key="1">
    <citation type="submission" date="2020-05" db="EMBL/GenBank/DDBJ databases">
        <authorList>
            <person name="Chiriac C."/>
            <person name="Salcher M."/>
            <person name="Ghai R."/>
            <person name="Kavagutti S V."/>
        </authorList>
    </citation>
    <scope>NUCLEOTIDE SEQUENCE</scope>
</reference>
<protein>
    <submittedName>
        <fullName evidence="2">Unannotated protein</fullName>
    </submittedName>
</protein>
<evidence type="ECO:0000313" key="2">
    <source>
        <dbReference type="EMBL" id="CAB4532596.1"/>
    </source>
</evidence>
<evidence type="ECO:0000256" key="1">
    <source>
        <dbReference type="SAM" id="Phobius"/>
    </source>
</evidence>
<keyword evidence="1" id="KW-1133">Transmembrane helix</keyword>
<feature type="transmembrane region" description="Helical" evidence="1">
    <location>
        <begin position="453"/>
        <end position="470"/>
    </location>
</feature>
<feature type="transmembrane region" description="Helical" evidence="1">
    <location>
        <begin position="261"/>
        <end position="283"/>
    </location>
</feature>
<feature type="transmembrane region" description="Helical" evidence="1">
    <location>
        <begin position="427"/>
        <end position="447"/>
    </location>
</feature>
<dbReference type="AlphaFoldDB" id="A0A6J6B1I1"/>
<dbReference type="EMBL" id="CAEZSE010000049">
    <property type="protein sequence ID" value="CAB4532596.1"/>
    <property type="molecule type" value="Genomic_DNA"/>
</dbReference>
<feature type="transmembrane region" description="Helical" evidence="1">
    <location>
        <begin position="582"/>
        <end position="602"/>
    </location>
</feature>
<feature type="transmembrane region" description="Helical" evidence="1">
    <location>
        <begin position="21"/>
        <end position="40"/>
    </location>
</feature>
<gene>
    <name evidence="2" type="ORF">UFOPK1353_00429</name>
</gene>
<keyword evidence="1" id="KW-0812">Transmembrane</keyword>
<proteinExistence type="predicted"/>
<feature type="transmembrane region" description="Helical" evidence="1">
    <location>
        <begin position="104"/>
        <end position="122"/>
    </location>
</feature>
<sequence length="766" mass="87373">MSTDLSKTSSEVVETNSLREILLFCAVLLVEIYSLAVSFGGPFFEVGYFLLVVISQTFAGAYIWAQLRQSEKTLPLPELLAMGFAIGSASAAISQLIIRDLLGIRLFISPLVPIIGVAIWLITKRDPQLPVKVTHTTTNSLLWLLFPAPLAYSHWIPELMALFILPLLIYATKRKHQKSIITVLILTSSTSVFWFRHIFTTLPFSLTSINHDQIYDYAHSLGISSWGISDNINVVGETFSYYKFTYLWLGPIVNLIPTRSIFLATTIIPIVFYVVIGLVLWALTLHISKIQLAANISAVLLFLQASLPEPWVFERRPLYLYSVFILVSVLLIFSKTWENEKFVPLTIAVTTFVLTSTRIQYSIVFFLAIALKQLFSLTFRKEKPRDIMTVALAILFGLIASFLTFFSRGDPQSSYISFQDKSEALKTLFLGVAVRAIVPSIICIVIFYRKLNFTIPLTVTSASLVIYFLTPRFESDFSAIEVILIATVPVVAILLAHVFTHLGDFRNRIFYVCVALIGIFARFAFDFFKWMPKNSYLGAKKVIHYFFTSSSSEIAFNLLFFTLLSLFSWFALRPGTDRRSKFLVIASIACFFSFGVSIATNLRMVTNSYRYNEDLFSKQVEGPDFRWLVDVKFIEATKYLKDNTAQDDIFATNVHRYDDDYQAYGSSLIVSSIIERRSYVEAPFYDRRGDRESTPPEFKIRLRTSMDFPNYPSRDLLANMRKEDVKWFVVDLTNTTLRDWEPWATTRFMNEKVAILELAQVPVPSN</sequence>
<feature type="transmembrane region" description="Helical" evidence="1">
    <location>
        <begin position="152"/>
        <end position="172"/>
    </location>
</feature>
<feature type="transmembrane region" description="Helical" evidence="1">
    <location>
        <begin position="319"/>
        <end position="337"/>
    </location>
</feature>
<name>A0A6J6B1I1_9ZZZZ</name>
<feature type="transmembrane region" description="Helical" evidence="1">
    <location>
        <begin position="508"/>
        <end position="525"/>
    </location>
</feature>
<feature type="transmembrane region" description="Helical" evidence="1">
    <location>
        <begin position="545"/>
        <end position="570"/>
    </location>
</feature>
<accession>A0A6J6B1I1</accession>
<organism evidence="2">
    <name type="scientific">freshwater metagenome</name>
    <dbReference type="NCBI Taxonomy" id="449393"/>
    <lineage>
        <taxon>unclassified sequences</taxon>
        <taxon>metagenomes</taxon>
        <taxon>ecological metagenomes</taxon>
    </lineage>
</organism>
<feature type="transmembrane region" description="Helical" evidence="1">
    <location>
        <begin position="387"/>
        <end position="406"/>
    </location>
</feature>
<feature type="transmembrane region" description="Helical" evidence="1">
    <location>
        <begin position="179"/>
        <end position="199"/>
    </location>
</feature>
<feature type="transmembrane region" description="Helical" evidence="1">
    <location>
        <begin position="482"/>
        <end position="502"/>
    </location>
</feature>